<proteinExistence type="predicted"/>
<dbReference type="OrthoDB" id="181455at2"/>
<evidence type="ECO:0000256" key="2">
    <source>
        <dbReference type="SAM" id="Phobius"/>
    </source>
</evidence>
<dbReference type="eggNOG" id="ENOG502Z9HI">
    <property type="taxonomic scope" value="Bacteria"/>
</dbReference>
<protein>
    <recommendedName>
        <fullName evidence="3">DUF4126 domain-containing protein</fullName>
    </recommendedName>
</protein>
<dbReference type="PATRIC" id="fig|2340.3.peg.2240"/>
<dbReference type="AlphaFoldDB" id="A0A0B0H668"/>
<evidence type="ECO:0000313" key="4">
    <source>
        <dbReference type="EMBL" id="KHF24162.1"/>
    </source>
</evidence>
<accession>A0A0B0H668</accession>
<evidence type="ECO:0000256" key="1">
    <source>
        <dbReference type="SAM" id="MobiDB-lite"/>
    </source>
</evidence>
<feature type="region of interest" description="Disordered" evidence="1">
    <location>
        <begin position="201"/>
        <end position="226"/>
    </location>
</feature>
<evidence type="ECO:0000313" key="7">
    <source>
        <dbReference type="Proteomes" id="UP000190962"/>
    </source>
</evidence>
<dbReference type="RefSeq" id="WP_043118216.1">
    <property type="nucleotide sequence ID" value="NZ_JRAA01000003.1"/>
</dbReference>
<evidence type="ECO:0000313" key="5">
    <source>
        <dbReference type="EMBL" id="OOY36094.1"/>
    </source>
</evidence>
<keyword evidence="2" id="KW-0812">Transmembrane</keyword>
<keyword evidence="2" id="KW-0472">Membrane</keyword>
<gene>
    <name evidence="5" type="ORF">BOV88_00370</name>
    <name evidence="4" type="ORF">JV46_24040</name>
</gene>
<name>A0A0B0H668_SOVGS</name>
<dbReference type="Pfam" id="PF13548">
    <property type="entry name" value="DUF4126"/>
    <property type="match status" value="1"/>
</dbReference>
<reference evidence="4 6" key="1">
    <citation type="journal article" date="2014" name="BMC Genomics">
        <title>The genome of the intracellular bacterium of the coastal bivalve, Solemya velum: a blueprint for thriving in and out of symbiosis.</title>
        <authorList>
            <person name="Dmytrenko O."/>
            <person name="Russell S.L."/>
            <person name="Loo W.T."/>
            <person name="Fontanez K.M."/>
            <person name="Liao L."/>
            <person name="Roeselers G."/>
            <person name="Sharma R."/>
            <person name="Stewart F.J."/>
            <person name="Newton I.L."/>
            <person name="Woyke T."/>
            <person name="Wu D."/>
            <person name="Lang J.M."/>
            <person name="Eisen J.A."/>
            <person name="Cavanaugh C.M."/>
        </authorList>
    </citation>
    <scope>NUCLEOTIDE SEQUENCE [LARGE SCALE GENOMIC DNA]</scope>
    <source>
        <strain evidence="4 6">WH</strain>
    </source>
</reference>
<dbReference type="GeneID" id="86990525"/>
<dbReference type="Proteomes" id="UP000190962">
    <property type="component" value="Unassembled WGS sequence"/>
</dbReference>
<keyword evidence="6" id="KW-1185">Reference proteome</keyword>
<feature type="transmembrane region" description="Helical" evidence="2">
    <location>
        <begin position="160"/>
        <end position="179"/>
    </location>
</feature>
<feature type="domain" description="DUF4126" evidence="3">
    <location>
        <begin position="7"/>
        <end position="181"/>
    </location>
</feature>
<keyword evidence="2" id="KW-1133">Transmembrane helix</keyword>
<sequence>MEIIDAIALMLGAAWASGINLYAAVLVLGYMGSTGYTTLPPALEVLQDPLVMGIAALMYFVEFVADKTPGVDSGWDAIHTFIRIPAGAMIAAGAAGGLDMNQAAEFGALLLGGSVAATSHFTKAGSRLVINTSPEPVTNWTASVTEDIAVVGGLWTALNYPVLFIAALILFILLAIWLLPKIWRAIKRIAAKIRGWFKNKEAPEPESAPGNEEIARRLESKSADEP</sequence>
<dbReference type="STRING" id="2340.JV46_24040"/>
<feature type="compositionally biased region" description="Basic and acidic residues" evidence="1">
    <location>
        <begin position="213"/>
        <end position="226"/>
    </location>
</feature>
<feature type="transmembrane region" description="Helical" evidence="2">
    <location>
        <begin position="6"/>
        <end position="30"/>
    </location>
</feature>
<evidence type="ECO:0000259" key="3">
    <source>
        <dbReference type="Pfam" id="PF13548"/>
    </source>
</evidence>
<dbReference type="EMBL" id="JRAA01000003">
    <property type="protein sequence ID" value="KHF24162.1"/>
    <property type="molecule type" value="Genomic_DNA"/>
</dbReference>
<dbReference type="Proteomes" id="UP000030856">
    <property type="component" value="Unassembled WGS sequence"/>
</dbReference>
<organism evidence="4 6">
    <name type="scientific">Solemya velum gill symbiont</name>
    <dbReference type="NCBI Taxonomy" id="2340"/>
    <lineage>
        <taxon>Bacteria</taxon>
        <taxon>Pseudomonadati</taxon>
        <taxon>Pseudomonadota</taxon>
        <taxon>Gammaproteobacteria</taxon>
        <taxon>sulfur-oxidizing symbionts</taxon>
    </lineage>
</organism>
<dbReference type="EMBL" id="MPNX01000001">
    <property type="protein sequence ID" value="OOY36094.1"/>
    <property type="molecule type" value="Genomic_DNA"/>
</dbReference>
<reference evidence="5 7" key="2">
    <citation type="submission" date="2016-11" db="EMBL/GenBank/DDBJ databases">
        <title>Mixed transmission modes and dynamic genome evolution in an obligate animal-bacterial symbiosis.</title>
        <authorList>
            <person name="Russell S.L."/>
            <person name="Corbett-Detig R.B."/>
            <person name="Cavanaugh C.M."/>
        </authorList>
    </citation>
    <scope>NUCLEOTIDE SEQUENCE [LARGE SCALE GENOMIC DNA]</scope>
    <source>
        <strain evidence="5">MA-KB16</strain>
    </source>
</reference>
<comment type="caution">
    <text evidence="4">The sequence shown here is derived from an EMBL/GenBank/DDBJ whole genome shotgun (WGS) entry which is preliminary data.</text>
</comment>
<evidence type="ECO:0000313" key="6">
    <source>
        <dbReference type="Proteomes" id="UP000030856"/>
    </source>
</evidence>
<dbReference type="InterPro" id="IPR025196">
    <property type="entry name" value="DUF4126"/>
</dbReference>